<feature type="compositionally biased region" description="Polar residues" evidence="1">
    <location>
        <begin position="41"/>
        <end position="56"/>
    </location>
</feature>
<proteinExistence type="predicted"/>
<sequence length="245" mass="25689">MVARTKHTRAVLGGAAALLALTGGVVAGVAQSGEAHGERANSAQGTQDTKSAQDTKGAQGPKGTEAARDTQAKGGTSDDRSGLSSRAAQGGSDTALKRVAGKDNIYYIVNKHSGKCLTVKGASKAENAPVNQYRCVSAKNQMWVVHRHAGITRRYENYNSHKALSYNGRAAKGAGLVQRSYVNDLDHQLWWSLVPNASGRSAEISAYPAAGKLCLDAQGASKADNAPVILWNCNDRGNQAWTAKG</sequence>
<name>A0ABT7A845_9ACTN</name>
<feature type="chain" id="PRO_5046744390" evidence="2">
    <location>
        <begin position="28"/>
        <end position="245"/>
    </location>
</feature>
<dbReference type="Proteomes" id="UP001214441">
    <property type="component" value="Unassembled WGS sequence"/>
</dbReference>
<organism evidence="4 5">
    <name type="scientific">Streptomyces iconiensis</name>
    <dbReference type="NCBI Taxonomy" id="1384038"/>
    <lineage>
        <taxon>Bacteria</taxon>
        <taxon>Bacillati</taxon>
        <taxon>Actinomycetota</taxon>
        <taxon>Actinomycetes</taxon>
        <taxon>Kitasatosporales</taxon>
        <taxon>Streptomycetaceae</taxon>
        <taxon>Streptomyces</taxon>
    </lineage>
</organism>
<evidence type="ECO:0000313" key="4">
    <source>
        <dbReference type="EMBL" id="MDJ1137506.1"/>
    </source>
</evidence>
<evidence type="ECO:0000256" key="2">
    <source>
        <dbReference type="SAM" id="SignalP"/>
    </source>
</evidence>
<evidence type="ECO:0000256" key="1">
    <source>
        <dbReference type="SAM" id="MobiDB-lite"/>
    </source>
</evidence>
<feature type="compositionally biased region" description="Basic and acidic residues" evidence="1">
    <location>
        <begin position="65"/>
        <end position="81"/>
    </location>
</feature>
<feature type="domain" description="Ricin B lectin" evidence="3">
    <location>
        <begin position="103"/>
        <end position="244"/>
    </location>
</feature>
<accession>A0ABT7A845</accession>
<dbReference type="InterPro" id="IPR000772">
    <property type="entry name" value="Ricin_B_lectin"/>
</dbReference>
<dbReference type="SMART" id="SM00458">
    <property type="entry name" value="RICIN"/>
    <property type="match status" value="1"/>
</dbReference>
<feature type="region of interest" description="Disordered" evidence="1">
    <location>
        <begin position="32"/>
        <end position="94"/>
    </location>
</feature>
<dbReference type="SUPFAM" id="SSF50370">
    <property type="entry name" value="Ricin B-like lectins"/>
    <property type="match status" value="1"/>
</dbReference>
<comment type="caution">
    <text evidence="4">The sequence shown here is derived from an EMBL/GenBank/DDBJ whole genome shotgun (WGS) entry which is preliminary data.</text>
</comment>
<dbReference type="CDD" id="cd00161">
    <property type="entry name" value="beta-trefoil_Ricin-like"/>
    <property type="match status" value="1"/>
</dbReference>
<evidence type="ECO:0000313" key="5">
    <source>
        <dbReference type="Proteomes" id="UP001214441"/>
    </source>
</evidence>
<dbReference type="EMBL" id="JANCPR020000059">
    <property type="protein sequence ID" value="MDJ1137506.1"/>
    <property type="molecule type" value="Genomic_DNA"/>
</dbReference>
<dbReference type="PROSITE" id="PS50231">
    <property type="entry name" value="RICIN_B_LECTIN"/>
    <property type="match status" value="1"/>
</dbReference>
<keyword evidence="2" id="KW-0732">Signal</keyword>
<dbReference type="Gene3D" id="2.80.10.50">
    <property type="match status" value="2"/>
</dbReference>
<feature type="signal peptide" evidence="2">
    <location>
        <begin position="1"/>
        <end position="27"/>
    </location>
</feature>
<reference evidence="4 5" key="1">
    <citation type="submission" date="2023-05" db="EMBL/GenBank/DDBJ databases">
        <title>Streptantibioticus silvisoli sp. nov., acidotolerant actinomycetes 1 from pine litter.</title>
        <authorList>
            <person name="Swiecimska M."/>
            <person name="Golinska P."/>
            <person name="Sangal V."/>
            <person name="Wachnowicz B."/>
            <person name="Goodfellow M."/>
        </authorList>
    </citation>
    <scope>NUCLEOTIDE SEQUENCE [LARGE SCALE GENOMIC DNA]</scope>
    <source>
        <strain evidence="4 5">DSM 42109</strain>
    </source>
</reference>
<dbReference type="Pfam" id="PF00652">
    <property type="entry name" value="Ricin_B_lectin"/>
    <property type="match status" value="1"/>
</dbReference>
<protein>
    <submittedName>
        <fullName evidence="4">RICIN domain-containing protein</fullName>
    </submittedName>
</protein>
<keyword evidence="5" id="KW-1185">Reference proteome</keyword>
<evidence type="ECO:0000259" key="3">
    <source>
        <dbReference type="SMART" id="SM00458"/>
    </source>
</evidence>
<dbReference type="RefSeq" id="WP_274044976.1">
    <property type="nucleotide sequence ID" value="NZ_JANCPR020000059.1"/>
</dbReference>
<gene>
    <name evidence="4" type="ORF">NMN56_037250</name>
</gene>
<dbReference type="InterPro" id="IPR035992">
    <property type="entry name" value="Ricin_B-like_lectins"/>
</dbReference>